<dbReference type="InterPro" id="IPR004174">
    <property type="entry name" value="GpW"/>
</dbReference>
<dbReference type="GO" id="GO:0019058">
    <property type="term" value="P:viral life cycle"/>
    <property type="evidence" value="ECO:0007669"/>
    <property type="project" value="InterPro"/>
</dbReference>
<dbReference type="AlphaFoldDB" id="A0A318PMP7"/>
<dbReference type="Proteomes" id="UP000248257">
    <property type="component" value="Unassembled WGS sequence"/>
</dbReference>
<name>A0A318PMP7_KOMXY</name>
<organism evidence="1 2">
    <name type="scientific">Komagataeibacter xylinus</name>
    <name type="common">Gluconacetobacter xylinus</name>
    <dbReference type="NCBI Taxonomy" id="28448"/>
    <lineage>
        <taxon>Bacteria</taxon>
        <taxon>Pseudomonadati</taxon>
        <taxon>Pseudomonadota</taxon>
        <taxon>Alphaproteobacteria</taxon>
        <taxon>Acetobacterales</taxon>
        <taxon>Acetobacteraceae</taxon>
        <taxon>Komagataeibacter</taxon>
    </lineage>
</organism>
<evidence type="ECO:0000313" key="2">
    <source>
        <dbReference type="Proteomes" id="UP000248257"/>
    </source>
</evidence>
<reference evidence="1 2" key="1">
    <citation type="submission" date="2017-07" db="EMBL/GenBank/DDBJ databases">
        <title>A draft genome sequence of Komagataeibacter xylinus LMG 1515.</title>
        <authorList>
            <person name="Skraban J."/>
            <person name="Cleenwerck I."/>
            <person name="Vandamme P."/>
            <person name="Trcek J."/>
        </authorList>
    </citation>
    <scope>NUCLEOTIDE SEQUENCE [LARGE SCALE GENOMIC DNA]</scope>
    <source>
        <strain evidence="1 2">LMG 1515</strain>
    </source>
</reference>
<sequence length="92" mass="10257">MTFTAYPPIRPQQTILSGLTREQLQANLAAAQQAMHDLMIGGKPVSVSFSQVNGSRSVTYTSANRADLTAYIQLLQTTLGTNRRRPVRFIYR</sequence>
<dbReference type="RefSeq" id="WP_061273103.1">
    <property type="nucleotide sequence ID" value="NZ_CBCRXN010000003.1"/>
</dbReference>
<accession>A0A318PMP7</accession>
<gene>
    <name evidence="1" type="ORF">CFR75_06125</name>
</gene>
<comment type="caution">
    <text evidence="1">The sequence shown here is derived from an EMBL/GenBank/DDBJ whole genome shotgun (WGS) entry which is preliminary data.</text>
</comment>
<dbReference type="Pfam" id="PF02831">
    <property type="entry name" value="gpW"/>
    <property type="match status" value="1"/>
</dbReference>
<dbReference type="SUPFAM" id="SSF64210">
    <property type="entry name" value="Head-to-tail joining protein W, gpW"/>
    <property type="match status" value="1"/>
</dbReference>
<dbReference type="Gene3D" id="3.30.1580.10">
    <property type="entry name" value="Head-to-tail joining protein W"/>
    <property type="match status" value="1"/>
</dbReference>
<dbReference type="STRING" id="1220579.GCA_001571345_01235"/>
<protein>
    <submittedName>
        <fullName evidence="1">Phage head-tail adapter protein</fullName>
    </submittedName>
</protein>
<dbReference type="OrthoDB" id="7281956at2"/>
<proteinExistence type="predicted"/>
<evidence type="ECO:0000313" key="1">
    <source>
        <dbReference type="EMBL" id="PYD57393.1"/>
    </source>
</evidence>
<dbReference type="EMBL" id="NKUC01000009">
    <property type="protein sequence ID" value="PYD57393.1"/>
    <property type="molecule type" value="Genomic_DNA"/>
</dbReference>
<keyword evidence="2" id="KW-1185">Reference proteome</keyword>
<dbReference type="InterPro" id="IPR036626">
    <property type="entry name" value="GpW_sf"/>
</dbReference>